<dbReference type="PANTHER" id="PTHR33797">
    <property type="entry name" value="ORGANIC HYDROPEROXIDE RESISTANCE PROTEIN-LIKE"/>
    <property type="match status" value="1"/>
</dbReference>
<accession>A0A2P8H5E2</accession>
<dbReference type="InterPro" id="IPR036102">
    <property type="entry name" value="OsmC/Ohrsf"/>
</dbReference>
<dbReference type="InterPro" id="IPR019953">
    <property type="entry name" value="OHR"/>
</dbReference>
<dbReference type="Pfam" id="PF02566">
    <property type="entry name" value="OsmC"/>
    <property type="match status" value="1"/>
</dbReference>
<dbReference type="SUPFAM" id="SSF82784">
    <property type="entry name" value="OsmC-like"/>
    <property type="match status" value="1"/>
</dbReference>
<keyword evidence="3" id="KW-1185">Reference proteome</keyword>
<dbReference type="InterPro" id="IPR015946">
    <property type="entry name" value="KH_dom-like_a/b"/>
</dbReference>
<dbReference type="NCBIfam" id="TIGR03561">
    <property type="entry name" value="organ_hyd_perox"/>
    <property type="match status" value="1"/>
</dbReference>
<evidence type="ECO:0000256" key="1">
    <source>
        <dbReference type="ARBA" id="ARBA00007378"/>
    </source>
</evidence>
<comment type="similarity">
    <text evidence="1">Belongs to the OsmC/Ohr family.</text>
</comment>
<dbReference type="OrthoDB" id="9797508at2"/>
<dbReference type="Gene3D" id="2.20.25.10">
    <property type="match status" value="1"/>
</dbReference>
<protein>
    <submittedName>
        <fullName evidence="2">Ohr subfamily peroxiredoxin</fullName>
    </submittedName>
</protein>
<dbReference type="Proteomes" id="UP000242682">
    <property type="component" value="Unassembled WGS sequence"/>
</dbReference>
<dbReference type="GO" id="GO:0006979">
    <property type="term" value="P:response to oxidative stress"/>
    <property type="evidence" value="ECO:0007669"/>
    <property type="project" value="InterPro"/>
</dbReference>
<gene>
    <name evidence="2" type="ORF">B0H99_102125</name>
</gene>
<dbReference type="Gene3D" id="3.30.300.20">
    <property type="match status" value="1"/>
</dbReference>
<reference evidence="2 3" key="1">
    <citation type="submission" date="2018-03" db="EMBL/GenBank/DDBJ databases">
        <title>Genomic Encyclopedia of Type Strains, Phase III (KMG-III): the genomes of soil and plant-associated and newly described type strains.</title>
        <authorList>
            <person name="Whitman W."/>
        </authorList>
    </citation>
    <scope>NUCLEOTIDE SEQUENCE [LARGE SCALE GENOMIC DNA]</scope>
    <source>
        <strain evidence="2 3">CGMCC 1.12259</strain>
    </source>
</reference>
<evidence type="ECO:0000313" key="3">
    <source>
        <dbReference type="Proteomes" id="UP000242682"/>
    </source>
</evidence>
<comment type="caution">
    <text evidence="2">The sequence shown here is derived from an EMBL/GenBank/DDBJ whole genome shotgun (WGS) entry which is preliminary data.</text>
</comment>
<dbReference type="AlphaFoldDB" id="A0A2P8H5E2"/>
<name>A0A2P8H5E2_9BACL</name>
<proteinExistence type="inferred from homology"/>
<dbReference type="PANTHER" id="PTHR33797:SF2">
    <property type="entry name" value="ORGANIC HYDROPEROXIDE RESISTANCE PROTEIN-LIKE"/>
    <property type="match status" value="1"/>
</dbReference>
<dbReference type="RefSeq" id="WP_106532137.1">
    <property type="nucleotide sequence ID" value="NZ_PYAT01000002.1"/>
</dbReference>
<sequence length="146" mass="15124">MAGSGFVFQAAATNVGGPEGISFLTDRSFSTKVAHPKELGGSGDGSNPGQFLALGYCTSFNFILARIMGAEGITGEPMTTATVELHPDPADGSFKLAVQLEVAIKGLNKEEVQTLADKTYAVCPFSKAMSNNVETTIAAAVYEALA</sequence>
<dbReference type="EMBL" id="PYAT01000002">
    <property type="protein sequence ID" value="PSL41442.1"/>
    <property type="molecule type" value="Genomic_DNA"/>
</dbReference>
<dbReference type="InterPro" id="IPR003718">
    <property type="entry name" value="OsmC/Ohr_fam"/>
</dbReference>
<organism evidence="2 3">
    <name type="scientific">Planomicrobium soli</name>
    <dbReference type="NCBI Taxonomy" id="1176648"/>
    <lineage>
        <taxon>Bacteria</taxon>
        <taxon>Bacillati</taxon>
        <taxon>Bacillota</taxon>
        <taxon>Bacilli</taxon>
        <taxon>Bacillales</taxon>
        <taxon>Caryophanaceae</taxon>
        <taxon>Planomicrobium</taxon>
    </lineage>
</organism>
<evidence type="ECO:0000313" key="2">
    <source>
        <dbReference type="EMBL" id="PSL41442.1"/>
    </source>
</evidence>